<protein>
    <recommendedName>
        <fullName evidence="1">YkoP-like domain-containing protein</fullName>
    </recommendedName>
</protein>
<dbReference type="RefSeq" id="WP_066088529.1">
    <property type="nucleotide sequence ID" value="NZ_CP126114.1"/>
</dbReference>
<feature type="domain" description="YkoP-like" evidence="1">
    <location>
        <begin position="6"/>
        <end position="183"/>
    </location>
</feature>
<evidence type="ECO:0000259" key="1">
    <source>
        <dbReference type="Pfam" id="PF22790"/>
    </source>
</evidence>
<dbReference type="EMBL" id="CP126114">
    <property type="protein sequence ID" value="WHY84175.1"/>
    <property type="molecule type" value="Genomic_DNA"/>
</dbReference>
<sequence>MILRLTILWIWKLIDPLFYLCSRLHYINDDQNNQSVFRVRITKYKGGNFTLADGTKINRNDCLLKIHLHNIRLLHEFKKIKNDLMRARLMYKLVLSSMPLLASYLKDHPEESNIKGIIGITTINKGIRSLGFESYPPSNSWYKYFKKLGQLPISLISSSSIKNFRTNSLNYLFLSKEKLYHLYGQNPSSK</sequence>
<name>A0AA95MLP7_9BACI</name>
<accession>A0AA95MLP7</accession>
<evidence type="ECO:0000313" key="3">
    <source>
        <dbReference type="Proteomes" id="UP001178288"/>
    </source>
</evidence>
<proteinExistence type="predicted"/>
<dbReference type="Proteomes" id="UP001178288">
    <property type="component" value="Chromosome"/>
</dbReference>
<dbReference type="AlphaFoldDB" id="A0AA95MLP7"/>
<evidence type="ECO:0000313" key="2">
    <source>
        <dbReference type="EMBL" id="WHY84175.1"/>
    </source>
</evidence>
<gene>
    <name evidence="2" type="ORF">QNH39_16045</name>
</gene>
<keyword evidence="3" id="KW-1185">Reference proteome</keyword>
<dbReference type="KEGG" id="nnv:QNH39_16045"/>
<organism evidence="2 3">
    <name type="scientific">Neobacillus novalis</name>
    <dbReference type="NCBI Taxonomy" id="220687"/>
    <lineage>
        <taxon>Bacteria</taxon>
        <taxon>Bacillati</taxon>
        <taxon>Bacillota</taxon>
        <taxon>Bacilli</taxon>
        <taxon>Bacillales</taxon>
        <taxon>Bacillaceae</taxon>
        <taxon>Neobacillus</taxon>
    </lineage>
</organism>
<dbReference type="InterPro" id="IPR054467">
    <property type="entry name" value="YkoP-like_dom"/>
</dbReference>
<dbReference type="Pfam" id="PF22790">
    <property type="entry name" value="YkoP"/>
    <property type="match status" value="1"/>
</dbReference>
<reference evidence="2" key="1">
    <citation type="submission" date="2023-05" db="EMBL/GenBank/DDBJ databases">
        <title>Comparative genomics of Bacillaceae isolates and their secondary metabolite potential.</title>
        <authorList>
            <person name="Song L."/>
            <person name="Nielsen L.J."/>
            <person name="Mohite O."/>
            <person name="Xu X."/>
            <person name="Weber T."/>
            <person name="Kovacs A.T."/>
        </authorList>
    </citation>
    <scope>NUCLEOTIDE SEQUENCE</scope>
    <source>
        <strain evidence="2">XLM17</strain>
    </source>
</reference>